<keyword evidence="5" id="KW-0547">Nucleotide-binding</keyword>
<protein>
    <submittedName>
        <fullName evidence="12">ATP-binding cassette, subfamily B, MsbA</fullName>
    </submittedName>
</protein>
<evidence type="ECO:0000256" key="4">
    <source>
        <dbReference type="ARBA" id="ARBA00022692"/>
    </source>
</evidence>
<keyword evidence="4 9" id="KW-0812">Transmembrane</keyword>
<dbReference type="PROSITE" id="PS50893">
    <property type="entry name" value="ABC_TRANSPORTER_2"/>
    <property type="match status" value="1"/>
</dbReference>
<dbReference type="FunFam" id="3.40.50.300:FF:000221">
    <property type="entry name" value="Multidrug ABC transporter ATP-binding protein"/>
    <property type="match status" value="1"/>
</dbReference>
<evidence type="ECO:0000313" key="12">
    <source>
        <dbReference type="EMBL" id="SEN45702.1"/>
    </source>
</evidence>
<evidence type="ECO:0000256" key="9">
    <source>
        <dbReference type="SAM" id="Phobius"/>
    </source>
</evidence>
<feature type="transmembrane region" description="Helical" evidence="9">
    <location>
        <begin position="148"/>
        <end position="169"/>
    </location>
</feature>
<keyword evidence="7 9" id="KW-1133">Transmembrane helix</keyword>
<dbReference type="Gene3D" id="1.20.1560.10">
    <property type="entry name" value="ABC transporter type 1, transmembrane domain"/>
    <property type="match status" value="1"/>
</dbReference>
<evidence type="ECO:0000256" key="2">
    <source>
        <dbReference type="ARBA" id="ARBA00022448"/>
    </source>
</evidence>
<dbReference type="InterPro" id="IPR027417">
    <property type="entry name" value="P-loop_NTPase"/>
</dbReference>
<dbReference type="GO" id="GO:0005524">
    <property type="term" value="F:ATP binding"/>
    <property type="evidence" value="ECO:0007669"/>
    <property type="project" value="UniProtKB-KW"/>
</dbReference>
<keyword evidence="8 9" id="KW-0472">Membrane</keyword>
<evidence type="ECO:0000259" key="11">
    <source>
        <dbReference type="PROSITE" id="PS50929"/>
    </source>
</evidence>
<dbReference type="Proteomes" id="UP000199585">
    <property type="component" value="Unassembled WGS sequence"/>
</dbReference>
<dbReference type="AlphaFoldDB" id="A0A1H8GNV9"/>
<evidence type="ECO:0000256" key="8">
    <source>
        <dbReference type="ARBA" id="ARBA00023136"/>
    </source>
</evidence>
<dbReference type="SMART" id="SM00382">
    <property type="entry name" value="AAA"/>
    <property type="match status" value="1"/>
</dbReference>
<dbReference type="Gene3D" id="3.40.50.300">
    <property type="entry name" value="P-loop containing nucleotide triphosphate hydrolases"/>
    <property type="match status" value="1"/>
</dbReference>
<feature type="transmembrane region" description="Helical" evidence="9">
    <location>
        <begin position="33"/>
        <end position="58"/>
    </location>
</feature>
<comment type="subcellular location">
    <subcellularLocation>
        <location evidence="1">Cell membrane</location>
        <topology evidence="1">Multi-pass membrane protein</topology>
    </subcellularLocation>
</comment>
<reference evidence="12 13" key="1">
    <citation type="submission" date="2016-10" db="EMBL/GenBank/DDBJ databases">
        <authorList>
            <person name="de Groot N.N."/>
        </authorList>
    </citation>
    <scope>NUCLEOTIDE SEQUENCE [LARGE SCALE GENOMIC DNA]</scope>
    <source>
        <strain evidence="12 13">DSM 16213</strain>
    </source>
</reference>
<dbReference type="OrthoDB" id="9808328at2"/>
<evidence type="ECO:0000256" key="6">
    <source>
        <dbReference type="ARBA" id="ARBA00022840"/>
    </source>
</evidence>
<name>A0A1H8GNV9_9RHOB</name>
<dbReference type="Pfam" id="PF00664">
    <property type="entry name" value="ABC_membrane"/>
    <property type="match status" value="1"/>
</dbReference>
<feature type="domain" description="ABC transporter" evidence="10">
    <location>
        <begin position="354"/>
        <end position="587"/>
    </location>
</feature>
<dbReference type="InterPro" id="IPR017871">
    <property type="entry name" value="ABC_transporter-like_CS"/>
</dbReference>
<evidence type="ECO:0000256" key="7">
    <source>
        <dbReference type="ARBA" id="ARBA00022989"/>
    </source>
</evidence>
<accession>A0A1H8GNV9</accession>
<keyword evidence="2" id="KW-0813">Transport</keyword>
<dbReference type="STRING" id="245187.SAMN04488003_11731"/>
<dbReference type="InterPro" id="IPR003439">
    <property type="entry name" value="ABC_transporter-like_ATP-bd"/>
</dbReference>
<keyword evidence="6 12" id="KW-0067">ATP-binding</keyword>
<feature type="domain" description="ABC transmembrane type-1" evidence="11">
    <location>
        <begin position="38"/>
        <end position="319"/>
    </location>
</feature>
<dbReference type="InterPro" id="IPR011527">
    <property type="entry name" value="ABC1_TM_dom"/>
</dbReference>
<organism evidence="12 13">
    <name type="scientific">Loktanella fryxellensis</name>
    <dbReference type="NCBI Taxonomy" id="245187"/>
    <lineage>
        <taxon>Bacteria</taxon>
        <taxon>Pseudomonadati</taxon>
        <taxon>Pseudomonadota</taxon>
        <taxon>Alphaproteobacteria</taxon>
        <taxon>Rhodobacterales</taxon>
        <taxon>Roseobacteraceae</taxon>
        <taxon>Loktanella</taxon>
    </lineage>
</organism>
<dbReference type="GO" id="GO:0005886">
    <property type="term" value="C:plasma membrane"/>
    <property type="evidence" value="ECO:0007669"/>
    <property type="project" value="UniProtKB-SubCell"/>
</dbReference>
<dbReference type="SUPFAM" id="SSF90123">
    <property type="entry name" value="ABC transporter transmembrane region"/>
    <property type="match status" value="1"/>
</dbReference>
<keyword evidence="13" id="KW-1185">Reference proteome</keyword>
<dbReference type="RefSeq" id="WP_089904152.1">
    <property type="nucleotide sequence ID" value="NZ_FOCI01000017.1"/>
</dbReference>
<evidence type="ECO:0000256" key="5">
    <source>
        <dbReference type="ARBA" id="ARBA00022741"/>
    </source>
</evidence>
<dbReference type="SUPFAM" id="SSF52540">
    <property type="entry name" value="P-loop containing nucleoside triphosphate hydrolases"/>
    <property type="match status" value="1"/>
</dbReference>
<dbReference type="PANTHER" id="PTHR43394">
    <property type="entry name" value="ATP-DEPENDENT PERMEASE MDL1, MITOCHONDRIAL"/>
    <property type="match status" value="1"/>
</dbReference>
<dbReference type="GO" id="GO:0015421">
    <property type="term" value="F:ABC-type oligopeptide transporter activity"/>
    <property type="evidence" value="ECO:0007669"/>
    <property type="project" value="TreeGrafter"/>
</dbReference>
<dbReference type="InterPro" id="IPR039421">
    <property type="entry name" value="Type_1_exporter"/>
</dbReference>
<evidence type="ECO:0000259" key="10">
    <source>
        <dbReference type="PROSITE" id="PS50893"/>
    </source>
</evidence>
<dbReference type="InterPro" id="IPR036640">
    <property type="entry name" value="ABC1_TM_sf"/>
</dbReference>
<dbReference type="GO" id="GO:0016887">
    <property type="term" value="F:ATP hydrolysis activity"/>
    <property type="evidence" value="ECO:0007669"/>
    <property type="project" value="InterPro"/>
</dbReference>
<dbReference type="PROSITE" id="PS50929">
    <property type="entry name" value="ABC_TM1F"/>
    <property type="match status" value="1"/>
</dbReference>
<dbReference type="CDD" id="cd18552">
    <property type="entry name" value="ABC_6TM_MsbA_like"/>
    <property type="match status" value="1"/>
</dbReference>
<evidence type="ECO:0000313" key="13">
    <source>
        <dbReference type="Proteomes" id="UP000199585"/>
    </source>
</evidence>
<dbReference type="EMBL" id="FOCI01000017">
    <property type="protein sequence ID" value="SEN45702.1"/>
    <property type="molecule type" value="Genomic_DNA"/>
</dbReference>
<dbReference type="PROSITE" id="PS00211">
    <property type="entry name" value="ABC_TRANSPORTER_1"/>
    <property type="match status" value="1"/>
</dbReference>
<dbReference type="Pfam" id="PF00005">
    <property type="entry name" value="ABC_tran"/>
    <property type="match status" value="1"/>
</dbReference>
<gene>
    <name evidence="12" type="ORF">SAMN04488003_11731</name>
</gene>
<proteinExistence type="predicted"/>
<feature type="transmembrane region" description="Helical" evidence="9">
    <location>
        <begin position="175"/>
        <end position="195"/>
    </location>
</feature>
<keyword evidence="3" id="KW-1003">Cell membrane</keyword>
<dbReference type="InterPro" id="IPR003593">
    <property type="entry name" value="AAA+_ATPase"/>
</dbReference>
<sequence>MTTATTTPAPADTIRARDIQTFRWLWRSYLRRYRWIIVLAVVLMSVEGAMLGVLSYMIRPMFDQVFVGGDGTALWFVGLVILGCFVVRAITSASHRILMMSASQRAAARMRSDLLRHLMQLDSAYHQINPPGQLIERMQSDVTLVNQSWASILVSLGRDLVTVLVLFGVALSVDWQWTLVALIGTPLLVLPALVAQRYVRRRSVNARDLAGRMATRLDEVFHGINPIKLNALETYQSSRYDSLTHARVRAEVRATAGQVTVPAMIDVMTGIGFCAVLIYGGSEIIDGTKTVGEFMSFFTAMALVFDPLRRLGQTSGLWQVARASIDRLRGMLAERPTLLSPPVPRPVPAGAPEIRLHDVALTYGDLPVLRGVSFVAQAGRTTALVGASGAGKSTVFNVLTRLVEPQGGRVSIGDVPVQDLDLGALRGLFSVVTQDAALFDESLRDNILLGRTDVSDDRLRTVTEAAHVSDFLPQLSDGLDSPAGPRGSNLSGGQRQRVAIARALLRDTPILLLDEATSALDTMSEALVQSALDRLSAGRTTLVIAHRLSTVRNADSIVVMDHGRVVEQGTHDDLLALGGFYADLYAMQFKSRDDTNHD</sequence>
<dbReference type="PANTHER" id="PTHR43394:SF1">
    <property type="entry name" value="ATP-BINDING CASSETTE SUB-FAMILY B MEMBER 10, MITOCHONDRIAL"/>
    <property type="match status" value="1"/>
</dbReference>
<evidence type="ECO:0000256" key="1">
    <source>
        <dbReference type="ARBA" id="ARBA00004651"/>
    </source>
</evidence>
<feature type="transmembrane region" description="Helical" evidence="9">
    <location>
        <begin position="73"/>
        <end position="91"/>
    </location>
</feature>
<evidence type="ECO:0000256" key="3">
    <source>
        <dbReference type="ARBA" id="ARBA00022475"/>
    </source>
</evidence>